<feature type="domain" description="LXG" evidence="2">
    <location>
        <begin position="1"/>
        <end position="164"/>
    </location>
</feature>
<dbReference type="STRING" id="903983.BCR23_14415"/>
<proteinExistence type="inferred from homology"/>
<evidence type="ECO:0000313" key="3">
    <source>
        <dbReference type="EMBL" id="OEG17647.1"/>
    </source>
</evidence>
<evidence type="ECO:0000313" key="4">
    <source>
        <dbReference type="Proteomes" id="UP000094764"/>
    </source>
</evidence>
<dbReference type="Pfam" id="PF04740">
    <property type="entry name" value="LXG"/>
    <property type="match status" value="1"/>
</dbReference>
<protein>
    <recommendedName>
        <fullName evidence="2">LXG domain-containing protein</fullName>
    </recommendedName>
</protein>
<dbReference type="InterPro" id="IPR006829">
    <property type="entry name" value="LXG_dom"/>
</dbReference>
<organism evidence="3 4">
    <name type="scientific">Enterococcus quebecensis</name>
    <dbReference type="NCBI Taxonomy" id="903983"/>
    <lineage>
        <taxon>Bacteria</taxon>
        <taxon>Bacillati</taxon>
        <taxon>Bacillota</taxon>
        <taxon>Bacilli</taxon>
        <taxon>Lactobacillales</taxon>
        <taxon>Enterococcaceae</taxon>
        <taxon>Enterococcus</taxon>
    </lineage>
</organism>
<keyword evidence="4" id="KW-1185">Reference proteome</keyword>
<name>A0A1E5GY90_9ENTE</name>
<dbReference type="Proteomes" id="UP000094764">
    <property type="component" value="Unassembled WGS sequence"/>
</dbReference>
<reference evidence="4" key="1">
    <citation type="submission" date="2016-09" db="EMBL/GenBank/DDBJ databases">
        <authorList>
            <person name="Gulvik C.A."/>
        </authorList>
    </citation>
    <scope>NUCLEOTIDE SEQUENCE [LARGE SCALE GENOMIC DNA]</scope>
    <source>
        <strain evidence="4">LMG 26306</strain>
    </source>
</reference>
<dbReference type="EMBL" id="MIKB01000011">
    <property type="protein sequence ID" value="OEG17647.1"/>
    <property type="molecule type" value="Genomic_DNA"/>
</dbReference>
<comment type="similarity">
    <text evidence="1">In the N-terminal section; belongs to the LXG family.</text>
</comment>
<dbReference type="RefSeq" id="WP_069634285.1">
    <property type="nucleotide sequence ID" value="NZ_MIKB01000011.1"/>
</dbReference>
<comment type="caution">
    <text evidence="3">The sequence shown here is derived from an EMBL/GenBank/DDBJ whole genome shotgun (WGS) entry which is preliminary data.</text>
</comment>
<evidence type="ECO:0000259" key="2">
    <source>
        <dbReference type="PROSITE" id="PS51756"/>
    </source>
</evidence>
<gene>
    <name evidence="3" type="ORF">BCR23_14415</name>
</gene>
<dbReference type="PROSITE" id="PS51756">
    <property type="entry name" value="LXG"/>
    <property type="match status" value="1"/>
</dbReference>
<accession>A0A1E5GY90</accession>
<feature type="non-terminal residue" evidence="3">
    <location>
        <position position="164"/>
    </location>
</feature>
<evidence type="ECO:0000256" key="1">
    <source>
        <dbReference type="ARBA" id="ARBA00034117"/>
    </source>
</evidence>
<dbReference type="OrthoDB" id="2195096at2"/>
<dbReference type="AlphaFoldDB" id="A0A1E5GY90"/>
<sequence length="164" mass="18626">MGLKFYVGEMQAQANDASRMNQEASQAIASLQKSIAQFLLAPLSGQAYDSAKRYFNVVYTPICRSVTMTGEAMANAHKRLLSEYQSSVSSIDTDEDQILSQINRFEQLKQNLEHQMLVSNDVQPSLERRYINACECIAKKREQLEKFHAYNARSASFFSEYEAC</sequence>